<dbReference type="EMBL" id="AMCI01004084">
    <property type="protein sequence ID" value="EJW98815.1"/>
    <property type="molecule type" value="Genomic_DNA"/>
</dbReference>
<dbReference type="Pfam" id="PF00144">
    <property type="entry name" value="Beta-lactamase"/>
    <property type="match status" value="1"/>
</dbReference>
<keyword evidence="5 8" id="KW-0326">Glycosidase</keyword>
<dbReference type="PANTHER" id="PTHR30480">
    <property type="entry name" value="BETA-HEXOSAMINIDASE-RELATED"/>
    <property type="match status" value="1"/>
</dbReference>
<evidence type="ECO:0000256" key="3">
    <source>
        <dbReference type="ARBA" id="ARBA00012663"/>
    </source>
</evidence>
<name>J9CFL1_9ZZZZ</name>
<evidence type="ECO:0000259" key="7">
    <source>
        <dbReference type="Pfam" id="PF00933"/>
    </source>
</evidence>
<dbReference type="Pfam" id="PF00933">
    <property type="entry name" value="Glyco_hydro_3"/>
    <property type="match status" value="1"/>
</dbReference>
<dbReference type="InterPro" id="IPR012338">
    <property type="entry name" value="Beta-lactam/transpept-like"/>
</dbReference>
<accession>J9CFL1</accession>
<evidence type="ECO:0000259" key="6">
    <source>
        <dbReference type="Pfam" id="PF00144"/>
    </source>
</evidence>
<reference evidence="8" key="1">
    <citation type="journal article" date="2012" name="PLoS ONE">
        <title>Gene sets for utilization of primary and secondary nutrition supplies in the distal gut of endangered iberian lynx.</title>
        <authorList>
            <person name="Alcaide M."/>
            <person name="Messina E."/>
            <person name="Richter M."/>
            <person name="Bargiela R."/>
            <person name="Peplies J."/>
            <person name="Huws S.A."/>
            <person name="Newbold C.J."/>
            <person name="Golyshin P.N."/>
            <person name="Simon M.A."/>
            <person name="Lopez G."/>
            <person name="Yakimov M.M."/>
            <person name="Ferrer M."/>
        </authorList>
    </citation>
    <scope>NUCLEOTIDE SEQUENCE</scope>
</reference>
<dbReference type="Gene3D" id="3.20.20.300">
    <property type="entry name" value="Glycoside hydrolase, family 3, N-terminal domain"/>
    <property type="match status" value="1"/>
</dbReference>
<feature type="domain" description="Glycoside hydrolase family 3 N-terminal" evidence="7">
    <location>
        <begin position="64"/>
        <end position="373"/>
    </location>
</feature>
<dbReference type="EC" id="3.2.1.52" evidence="3"/>
<organism evidence="8">
    <name type="scientific">gut metagenome</name>
    <dbReference type="NCBI Taxonomy" id="749906"/>
    <lineage>
        <taxon>unclassified sequences</taxon>
        <taxon>metagenomes</taxon>
        <taxon>organismal metagenomes</taxon>
    </lineage>
</organism>
<dbReference type="Gene3D" id="3.40.710.10">
    <property type="entry name" value="DD-peptidase/beta-lactamase superfamily"/>
    <property type="match status" value="1"/>
</dbReference>
<comment type="similarity">
    <text evidence="2">Belongs to the glycosyl hydrolase 3 family.</text>
</comment>
<dbReference type="PRINTS" id="PR00133">
    <property type="entry name" value="GLHYDRLASE3"/>
</dbReference>
<evidence type="ECO:0000256" key="1">
    <source>
        <dbReference type="ARBA" id="ARBA00001231"/>
    </source>
</evidence>
<proteinExistence type="inferred from homology"/>
<evidence type="ECO:0000256" key="2">
    <source>
        <dbReference type="ARBA" id="ARBA00005336"/>
    </source>
</evidence>
<dbReference type="PANTHER" id="PTHR30480:SF13">
    <property type="entry name" value="BETA-HEXOSAMINIDASE"/>
    <property type="match status" value="1"/>
</dbReference>
<feature type="domain" description="Beta-lactamase-related" evidence="6">
    <location>
        <begin position="598"/>
        <end position="983"/>
    </location>
</feature>
<comment type="catalytic activity">
    <reaction evidence="1">
        <text>Hydrolysis of terminal non-reducing N-acetyl-D-hexosamine residues in N-acetyl-beta-D-hexosaminides.</text>
        <dbReference type="EC" id="3.2.1.52"/>
    </reaction>
</comment>
<dbReference type="GO" id="GO:0005975">
    <property type="term" value="P:carbohydrate metabolic process"/>
    <property type="evidence" value="ECO:0007669"/>
    <property type="project" value="InterPro"/>
</dbReference>
<dbReference type="SUPFAM" id="SSF56601">
    <property type="entry name" value="beta-lactamase/transpeptidase-like"/>
    <property type="match status" value="1"/>
</dbReference>
<evidence type="ECO:0000313" key="8">
    <source>
        <dbReference type="EMBL" id="EJW98815.1"/>
    </source>
</evidence>
<keyword evidence="4 8" id="KW-0378">Hydrolase</keyword>
<dbReference type="AlphaFoldDB" id="J9CFL1"/>
<protein>
    <recommendedName>
        <fullName evidence="3">beta-N-acetylhexosaminidase</fullName>
        <ecNumber evidence="3">3.2.1.52</ecNumber>
    </recommendedName>
</protein>
<dbReference type="InterPro" id="IPR050226">
    <property type="entry name" value="NagZ_Beta-hexosaminidase"/>
</dbReference>
<dbReference type="InterPro" id="IPR017853">
    <property type="entry name" value="GH"/>
</dbReference>
<dbReference type="InterPro" id="IPR036962">
    <property type="entry name" value="Glyco_hydro_3_N_sf"/>
</dbReference>
<dbReference type="GO" id="GO:0004563">
    <property type="term" value="F:beta-N-acetylhexosaminidase activity"/>
    <property type="evidence" value="ECO:0007669"/>
    <property type="project" value="UniProtKB-EC"/>
</dbReference>
<dbReference type="PROSITE" id="PS51257">
    <property type="entry name" value="PROKAR_LIPOPROTEIN"/>
    <property type="match status" value="1"/>
</dbReference>
<dbReference type="InterPro" id="IPR001466">
    <property type="entry name" value="Beta-lactam-related"/>
</dbReference>
<gene>
    <name evidence="8" type="ORF">EVA_13057</name>
</gene>
<sequence>MNCRNEIKENVFMRKKIGGWLAGVALLYGCLVSAQPLPGVLKRGKADTQECHQWVEQQLSEMSLKEKIGQLFIHTVLPVNTPQNRNHLQSAVKEYKVGGLLFSGGEVVNQVQLTNLAQEQAKVPLLITFDGEWGLSMRLKGTTRFPRNRVLGCIQNDELLYEYGREVARQCREIGVQVNFAPVADVDVNPRNPVIHTRSFGADPHQVARKVVAYARGLEAGGVLSVSKHFPGHGDTEVDSHKALPVLPFDRARLDRIELYPFRQVVKAGLGGVMVGHLEVPALGKKPASISSDIVQGVLQKELGFQGLTFTDALEMKGISQNGNVSVQALLAGNDLLLVPRNLKRELASVVQAVKDGTLSEAMITEKCRKVLTYKYALGLNQKPHIQLSGLMQRLNTPEAADLLLRLYQAAVTVPVLREGMLPLDARLKGTTVLSIGKSASATQPFCEQLQKYVPVTRLVAGSVAPDLLKRKLRASQRVIVAVTSTDFSTYRNLLQGLPADIPVVYVYLLPLRKMDALEADWKRADAVVLGHTDEADVQRHVADVLAGKQKADGRLSVGVGRWLKPGTGETLDPASVTDRAYRAEDFGMKTNVLQQIDDIAREGIRAKAYPGCQIVILKDGKPVYDKAFGTFTYEDTHKVTRDDLYDLASLSKTTATLLAVMKLYDQGKFGLTDRIGQYVPALQGSNKERITIEDLLLHQSGIPAFWPFYRQAVDPDSYDGPFFKARPDARHHQRVDTRLYAVDNFRYKKELMSETPTADFCLQVADGIYLHRSFHDSIVAQIADTPLRDRRYRYSCLNFMLLKEMVEQLSGQSMDRFLDEQFYRPMGMKRTAFLPLRHFKKEEIVPTVKGDYLRKGVLQGYVHDEAAAFLGGVSGNAGLFSTARDVARVYQMLLDGGVYNGQRYLSKETCQLFLTHTSKISRRGLGFDKPDRRNVAKSPCAEEAPREVVGHTGFTGTCAWADPKHGLVFVFLSNRVYPQPFNHKQLMRLNIRPRIQQLMYQALIK</sequence>
<evidence type="ECO:0000256" key="4">
    <source>
        <dbReference type="ARBA" id="ARBA00022801"/>
    </source>
</evidence>
<evidence type="ECO:0000256" key="5">
    <source>
        <dbReference type="ARBA" id="ARBA00023295"/>
    </source>
</evidence>
<dbReference type="GO" id="GO:0009254">
    <property type="term" value="P:peptidoglycan turnover"/>
    <property type="evidence" value="ECO:0007669"/>
    <property type="project" value="TreeGrafter"/>
</dbReference>
<comment type="caution">
    <text evidence="8">The sequence shown here is derived from an EMBL/GenBank/DDBJ whole genome shotgun (WGS) entry which is preliminary data.</text>
</comment>
<dbReference type="SUPFAM" id="SSF51445">
    <property type="entry name" value="(Trans)glycosidases"/>
    <property type="match status" value="1"/>
</dbReference>
<dbReference type="InterPro" id="IPR001764">
    <property type="entry name" value="Glyco_hydro_3_N"/>
</dbReference>